<protein>
    <submittedName>
        <fullName evidence="2">Uncharacterized protein</fullName>
    </submittedName>
</protein>
<keyword evidence="1" id="KW-0472">Membrane</keyword>
<evidence type="ECO:0000313" key="2">
    <source>
        <dbReference type="EMBL" id="KAK4026151.1"/>
    </source>
</evidence>
<evidence type="ECO:0000256" key="1">
    <source>
        <dbReference type="SAM" id="Phobius"/>
    </source>
</evidence>
<dbReference type="EMBL" id="JAOYFB010000038">
    <property type="protein sequence ID" value="KAK4026151.1"/>
    <property type="molecule type" value="Genomic_DNA"/>
</dbReference>
<comment type="caution">
    <text evidence="2">The sequence shown here is derived from an EMBL/GenBank/DDBJ whole genome shotgun (WGS) entry which is preliminary data.</text>
</comment>
<proteinExistence type="predicted"/>
<dbReference type="Proteomes" id="UP001234178">
    <property type="component" value="Unassembled WGS sequence"/>
</dbReference>
<keyword evidence="3" id="KW-1185">Reference proteome</keyword>
<feature type="transmembrane region" description="Helical" evidence="1">
    <location>
        <begin position="79"/>
        <end position="101"/>
    </location>
</feature>
<name>A0ABR0AM20_9CRUS</name>
<gene>
    <name evidence="2" type="ORF">OUZ56_015170</name>
</gene>
<organism evidence="2 3">
    <name type="scientific">Daphnia magna</name>
    <dbReference type="NCBI Taxonomy" id="35525"/>
    <lineage>
        <taxon>Eukaryota</taxon>
        <taxon>Metazoa</taxon>
        <taxon>Ecdysozoa</taxon>
        <taxon>Arthropoda</taxon>
        <taxon>Crustacea</taxon>
        <taxon>Branchiopoda</taxon>
        <taxon>Diplostraca</taxon>
        <taxon>Cladocera</taxon>
        <taxon>Anomopoda</taxon>
        <taxon>Daphniidae</taxon>
        <taxon>Daphnia</taxon>
    </lineage>
</organism>
<sequence length="105" mass="11993">MRVRSQGAVGREIQYDDLVTRTGIVVFLSERKKPHVFTSVLRTTVIHMTEVDKPKRHGSAHSYWGLPYLADRRHHRGRLLPGILVWIHTAVCLPVALEIFVSVRG</sequence>
<accession>A0ABR0AM20</accession>
<keyword evidence="1" id="KW-1133">Transmembrane helix</keyword>
<keyword evidence="1" id="KW-0812">Transmembrane</keyword>
<evidence type="ECO:0000313" key="3">
    <source>
        <dbReference type="Proteomes" id="UP001234178"/>
    </source>
</evidence>
<reference evidence="2 3" key="1">
    <citation type="journal article" date="2023" name="Nucleic Acids Res.">
        <title>The hologenome of Daphnia magna reveals possible DNA methylation and microbiome-mediated evolution of the host genome.</title>
        <authorList>
            <person name="Chaturvedi A."/>
            <person name="Li X."/>
            <person name="Dhandapani V."/>
            <person name="Marshall H."/>
            <person name="Kissane S."/>
            <person name="Cuenca-Cambronero M."/>
            <person name="Asole G."/>
            <person name="Calvet F."/>
            <person name="Ruiz-Romero M."/>
            <person name="Marangio P."/>
            <person name="Guigo R."/>
            <person name="Rago D."/>
            <person name="Mirbahai L."/>
            <person name="Eastwood N."/>
            <person name="Colbourne J.K."/>
            <person name="Zhou J."/>
            <person name="Mallon E."/>
            <person name="Orsini L."/>
        </authorList>
    </citation>
    <scope>NUCLEOTIDE SEQUENCE [LARGE SCALE GENOMIC DNA]</scope>
    <source>
        <strain evidence="2">LRV0_1</strain>
    </source>
</reference>